<dbReference type="NCBIfam" id="TIGR00728">
    <property type="entry name" value="OPT_sfam"/>
    <property type="match status" value="1"/>
</dbReference>
<dbReference type="HOGENOM" id="CLU_015477_2_0_1"/>
<dbReference type="PANTHER" id="PTHR31645:SF0">
    <property type="entry name" value="OLIGOPEPTIDE TRANSPORTER YGL114W-RELATED"/>
    <property type="match status" value="1"/>
</dbReference>
<feature type="transmembrane region" description="Helical" evidence="7">
    <location>
        <begin position="424"/>
        <end position="448"/>
    </location>
</feature>
<dbReference type="PANTHER" id="PTHR31645">
    <property type="entry name" value="OLIGOPEPTIDE TRANSPORTER YGL114W-RELATED"/>
    <property type="match status" value="1"/>
</dbReference>
<dbReference type="eggNOG" id="ENOG502QQ2H">
    <property type="taxonomic scope" value="Eukaryota"/>
</dbReference>
<name>A0A0D3L0C1_EMIH1</name>
<dbReference type="STRING" id="2903.R1G0B1"/>
<dbReference type="KEGG" id="ehx:EMIHUDRAFT_61021"/>
<evidence type="ECO:0000256" key="7">
    <source>
        <dbReference type="SAM" id="Phobius"/>
    </source>
</evidence>
<evidence type="ECO:0000313" key="8">
    <source>
        <dbReference type="EnsemblProtists" id="EOD41456"/>
    </source>
</evidence>
<keyword evidence="4 7" id="KW-1133">Transmembrane helix</keyword>
<dbReference type="AlphaFoldDB" id="A0A0D3L0C1"/>
<dbReference type="GeneID" id="17286720"/>
<feature type="transmembrane region" description="Helical" evidence="7">
    <location>
        <begin position="469"/>
        <end position="493"/>
    </location>
</feature>
<evidence type="ECO:0000256" key="2">
    <source>
        <dbReference type="ARBA" id="ARBA00022448"/>
    </source>
</evidence>
<protein>
    <submittedName>
        <fullName evidence="8">Uncharacterized protein</fullName>
    </submittedName>
</protein>
<feature type="transmembrane region" description="Helical" evidence="7">
    <location>
        <begin position="522"/>
        <end position="543"/>
    </location>
</feature>
<feature type="transmembrane region" description="Helical" evidence="7">
    <location>
        <begin position="594"/>
        <end position="614"/>
    </location>
</feature>
<evidence type="ECO:0000256" key="6">
    <source>
        <dbReference type="SAM" id="MobiDB-lite"/>
    </source>
</evidence>
<dbReference type="InterPro" id="IPR004813">
    <property type="entry name" value="OPT"/>
</dbReference>
<keyword evidence="3 7" id="KW-0812">Transmembrane</keyword>
<feature type="transmembrane region" description="Helical" evidence="7">
    <location>
        <begin position="555"/>
        <end position="574"/>
    </location>
</feature>
<dbReference type="Proteomes" id="UP000013827">
    <property type="component" value="Unassembled WGS sequence"/>
</dbReference>
<sequence length="637" mass="66273">GSVPSLNIAAALGGYLAMKARATSRTSIVHLGSSLHDSEFEQENCVAQTCAVAGYSMIAAGGFSSTLLALSREEYLAMAAGAVGDQAGNNAADAYDLTWGRCVGWCVSLALFGFFVAIPLRKKLVVDYQLLFPSGTAAAHLIQNLNAPDGAASALAQWTRLRRYLGLSFTWSAFKWAFTLERWPLFGMAAFERYGWETGFHAGYVGTGLIMPLQVSLSMLLGAVVSCGVMAPYLQNHRADYTCPLAGAGSGVDCVLKQGKWYNGHLDAGGSIHGQYGYKVFTALSIILVDAVMNLVKVTAKIICDLRAPAGNASLPSKAAQAPDQGGKGGGGGDCGRAKNSSGHDAEKDRIFCSEAVPARLWLGGLAACGALAMVLLPRLFDVTWYMVFIALLCAPPFSVGIIYGTGLTDHNLASAVGKLAMFAFGPAGNGSITPALVMCGLVISVCSQATDLMQDFKAGYLVRARPRAMLVAQLVGALFSSIMAPSLFALYIRAFEIPGPAPFGRVYRAMAIVATSGLDALPAHCCSLCAAFAAFSFAVAAAAESPRCSAIKPLLPSPLAMGVGMYLGTSLAVDSTVGGLIAHHWRTSDPAGYAAFYPVVGSGLIAGEGLWSLPQVLLAIARVKPPVAIGFSSGGA</sequence>
<keyword evidence="2" id="KW-0813">Transport</keyword>
<reference evidence="9" key="1">
    <citation type="journal article" date="2013" name="Nature">
        <title>Pan genome of the phytoplankton Emiliania underpins its global distribution.</title>
        <authorList>
            <person name="Read B.A."/>
            <person name="Kegel J."/>
            <person name="Klute M.J."/>
            <person name="Kuo A."/>
            <person name="Lefebvre S.C."/>
            <person name="Maumus F."/>
            <person name="Mayer C."/>
            <person name="Miller J."/>
            <person name="Monier A."/>
            <person name="Salamov A."/>
            <person name="Young J."/>
            <person name="Aguilar M."/>
            <person name="Claverie J.M."/>
            <person name="Frickenhaus S."/>
            <person name="Gonzalez K."/>
            <person name="Herman E.K."/>
            <person name="Lin Y.C."/>
            <person name="Napier J."/>
            <person name="Ogata H."/>
            <person name="Sarno A.F."/>
            <person name="Shmutz J."/>
            <person name="Schroeder D."/>
            <person name="de Vargas C."/>
            <person name="Verret F."/>
            <person name="von Dassow P."/>
            <person name="Valentin K."/>
            <person name="Van de Peer Y."/>
            <person name="Wheeler G."/>
            <person name="Dacks J.B."/>
            <person name="Delwiche C.F."/>
            <person name="Dyhrman S.T."/>
            <person name="Glockner G."/>
            <person name="John U."/>
            <person name="Richards T."/>
            <person name="Worden A.Z."/>
            <person name="Zhang X."/>
            <person name="Grigoriev I.V."/>
            <person name="Allen A.E."/>
            <person name="Bidle K."/>
            <person name="Borodovsky M."/>
            <person name="Bowler C."/>
            <person name="Brownlee C."/>
            <person name="Cock J.M."/>
            <person name="Elias M."/>
            <person name="Gladyshev V.N."/>
            <person name="Groth M."/>
            <person name="Guda C."/>
            <person name="Hadaegh A."/>
            <person name="Iglesias-Rodriguez M.D."/>
            <person name="Jenkins J."/>
            <person name="Jones B.M."/>
            <person name="Lawson T."/>
            <person name="Leese F."/>
            <person name="Lindquist E."/>
            <person name="Lobanov A."/>
            <person name="Lomsadze A."/>
            <person name="Malik S.B."/>
            <person name="Marsh M.E."/>
            <person name="Mackinder L."/>
            <person name="Mock T."/>
            <person name="Mueller-Roeber B."/>
            <person name="Pagarete A."/>
            <person name="Parker M."/>
            <person name="Probert I."/>
            <person name="Quesneville H."/>
            <person name="Raines C."/>
            <person name="Rensing S.A."/>
            <person name="Riano-Pachon D.M."/>
            <person name="Richier S."/>
            <person name="Rokitta S."/>
            <person name="Shiraiwa Y."/>
            <person name="Soanes D.M."/>
            <person name="van der Giezen M."/>
            <person name="Wahlund T.M."/>
            <person name="Williams B."/>
            <person name="Wilson W."/>
            <person name="Wolfe G."/>
            <person name="Wurch L.L."/>
        </authorList>
    </citation>
    <scope>NUCLEOTIDE SEQUENCE</scope>
</reference>
<dbReference type="PaxDb" id="2903-EOD41456"/>
<comment type="subcellular location">
    <subcellularLocation>
        <location evidence="1">Membrane</location>
        <topology evidence="1">Multi-pass membrane protein</topology>
    </subcellularLocation>
</comment>
<keyword evidence="9" id="KW-1185">Reference proteome</keyword>
<dbReference type="GO" id="GO:0035673">
    <property type="term" value="F:oligopeptide transmembrane transporter activity"/>
    <property type="evidence" value="ECO:0007669"/>
    <property type="project" value="InterPro"/>
</dbReference>
<feature type="compositionally biased region" description="Gly residues" evidence="6">
    <location>
        <begin position="326"/>
        <end position="335"/>
    </location>
</feature>
<accession>A0A0D3L0C1</accession>
<evidence type="ECO:0000313" key="9">
    <source>
        <dbReference type="Proteomes" id="UP000013827"/>
    </source>
</evidence>
<reference evidence="8" key="2">
    <citation type="submission" date="2024-10" db="UniProtKB">
        <authorList>
            <consortium name="EnsemblProtists"/>
        </authorList>
    </citation>
    <scope>IDENTIFICATION</scope>
</reference>
<feature type="region of interest" description="Disordered" evidence="6">
    <location>
        <begin position="314"/>
        <end position="344"/>
    </location>
</feature>
<evidence type="ECO:0000256" key="5">
    <source>
        <dbReference type="ARBA" id="ARBA00023136"/>
    </source>
</evidence>
<dbReference type="EnsemblProtists" id="EOD41456">
    <property type="protein sequence ID" value="EOD41456"/>
    <property type="gene ID" value="EMIHUDRAFT_61021"/>
</dbReference>
<organism evidence="8 9">
    <name type="scientific">Emiliania huxleyi (strain CCMP1516)</name>
    <dbReference type="NCBI Taxonomy" id="280463"/>
    <lineage>
        <taxon>Eukaryota</taxon>
        <taxon>Haptista</taxon>
        <taxon>Haptophyta</taxon>
        <taxon>Prymnesiophyceae</taxon>
        <taxon>Isochrysidales</taxon>
        <taxon>Noelaerhabdaceae</taxon>
        <taxon>Emiliania</taxon>
    </lineage>
</organism>
<dbReference type="InterPro" id="IPR045035">
    <property type="entry name" value="YSL-like"/>
</dbReference>
<dbReference type="GO" id="GO:0016020">
    <property type="term" value="C:membrane"/>
    <property type="evidence" value="ECO:0007669"/>
    <property type="project" value="UniProtKB-SubCell"/>
</dbReference>
<feature type="transmembrane region" description="Helical" evidence="7">
    <location>
        <begin position="384"/>
        <end position="404"/>
    </location>
</feature>
<feature type="transmembrane region" description="Helical" evidence="7">
    <location>
        <begin position="359"/>
        <end position="377"/>
    </location>
</feature>
<evidence type="ECO:0000256" key="3">
    <source>
        <dbReference type="ARBA" id="ARBA00022692"/>
    </source>
</evidence>
<dbReference type="RefSeq" id="XP_005793885.1">
    <property type="nucleotide sequence ID" value="XM_005793828.1"/>
</dbReference>
<dbReference type="Pfam" id="PF03169">
    <property type="entry name" value="OPT"/>
    <property type="match status" value="1"/>
</dbReference>
<proteinExistence type="predicted"/>
<evidence type="ECO:0000256" key="4">
    <source>
        <dbReference type="ARBA" id="ARBA00022989"/>
    </source>
</evidence>
<evidence type="ECO:0000256" key="1">
    <source>
        <dbReference type="ARBA" id="ARBA00004141"/>
    </source>
</evidence>
<keyword evidence="5 7" id="KW-0472">Membrane</keyword>
<dbReference type="OMA" id="NWNAVGI"/>